<dbReference type="EMBL" id="RSCL01000001">
    <property type="protein sequence ID" value="RUT09557.1"/>
    <property type="molecule type" value="Genomic_DNA"/>
</dbReference>
<feature type="signal peptide" evidence="2">
    <location>
        <begin position="1"/>
        <end position="33"/>
    </location>
</feature>
<feature type="compositionally biased region" description="Basic and acidic residues" evidence="1">
    <location>
        <begin position="147"/>
        <end position="163"/>
    </location>
</feature>
<organism evidence="3 4">
    <name type="scientific">Dulcicalothrix desertica PCC 7102</name>
    <dbReference type="NCBI Taxonomy" id="232991"/>
    <lineage>
        <taxon>Bacteria</taxon>
        <taxon>Bacillati</taxon>
        <taxon>Cyanobacteriota</taxon>
        <taxon>Cyanophyceae</taxon>
        <taxon>Nostocales</taxon>
        <taxon>Calotrichaceae</taxon>
        <taxon>Dulcicalothrix</taxon>
    </lineage>
</organism>
<protein>
    <recommendedName>
        <fullName evidence="5">Lipoprotein</fullName>
    </recommendedName>
</protein>
<reference evidence="3" key="1">
    <citation type="submission" date="2018-12" db="EMBL/GenBank/DDBJ databases">
        <authorList>
            <person name="Will S."/>
            <person name="Neumann-Schaal M."/>
            <person name="Henke P."/>
        </authorList>
    </citation>
    <scope>NUCLEOTIDE SEQUENCE</scope>
    <source>
        <strain evidence="3">PCC 7102</strain>
    </source>
</reference>
<dbReference type="AlphaFoldDB" id="A0A3S1BCW3"/>
<dbReference type="PROSITE" id="PS51257">
    <property type="entry name" value="PROKAR_LIPOPROTEIN"/>
    <property type="match status" value="1"/>
</dbReference>
<keyword evidence="4" id="KW-1185">Reference proteome</keyword>
<accession>A0A3S1BCW3</accession>
<comment type="caution">
    <text evidence="3">The sequence shown here is derived from an EMBL/GenBank/DDBJ whole genome shotgun (WGS) entry which is preliminary data.</text>
</comment>
<feature type="region of interest" description="Disordered" evidence="1">
    <location>
        <begin position="38"/>
        <end position="76"/>
    </location>
</feature>
<dbReference type="OrthoDB" id="461913at2"/>
<feature type="region of interest" description="Disordered" evidence="1">
    <location>
        <begin position="110"/>
        <end position="133"/>
    </location>
</feature>
<proteinExistence type="predicted"/>
<evidence type="ECO:0000313" key="3">
    <source>
        <dbReference type="EMBL" id="RUT09557.1"/>
    </source>
</evidence>
<evidence type="ECO:0000313" key="4">
    <source>
        <dbReference type="Proteomes" id="UP000271624"/>
    </source>
</evidence>
<gene>
    <name evidence="3" type="ORF">DSM106972_000510</name>
</gene>
<evidence type="ECO:0000256" key="2">
    <source>
        <dbReference type="SAM" id="SignalP"/>
    </source>
</evidence>
<feature type="compositionally biased region" description="Polar residues" evidence="1">
    <location>
        <begin position="38"/>
        <end position="47"/>
    </location>
</feature>
<dbReference type="Pfam" id="PF20363">
    <property type="entry name" value="DUF6658"/>
    <property type="match status" value="1"/>
</dbReference>
<dbReference type="Proteomes" id="UP000271624">
    <property type="component" value="Unassembled WGS sequence"/>
</dbReference>
<reference evidence="3" key="2">
    <citation type="journal article" date="2019" name="Genome Biol. Evol.">
        <title>Day and night: Metabolic profiles and evolutionary relationships of six axenic non-marine cyanobacteria.</title>
        <authorList>
            <person name="Will S.E."/>
            <person name="Henke P."/>
            <person name="Boedeker C."/>
            <person name="Huang S."/>
            <person name="Brinkmann H."/>
            <person name="Rohde M."/>
            <person name="Jarek M."/>
            <person name="Friedl T."/>
            <person name="Seufert S."/>
            <person name="Schumacher M."/>
            <person name="Overmann J."/>
            <person name="Neumann-Schaal M."/>
            <person name="Petersen J."/>
        </authorList>
    </citation>
    <scope>NUCLEOTIDE SEQUENCE [LARGE SCALE GENOMIC DNA]</scope>
    <source>
        <strain evidence="3">PCC 7102</strain>
    </source>
</reference>
<keyword evidence="2" id="KW-0732">Signal</keyword>
<sequence length="171" mass="18367">MKALFSSIKLVSLRKIVTATLFAVLLMITTACASADTQAANPNSQPVQMGGANNPYKGGGDKFTRNEKGNEKASLNTTQRVATRETEMLYPGAETPAGRAQKEAEMPIITEKDFQPKPGGLIQRSEGVGERLKDRVETVTESVKDASAFLKDKADEASARPELQKNPAVGK</sequence>
<dbReference type="RefSeq" id="WP_127077755.1">
    <property type="nucleotide sequence ID" value="NZ_RSCL01000001.1"/>
</dbReference>
<name>A0A3S1BCW3_9CYAN</name>
<evidence type="ECO:0000256" key="1">
    <source>
        <dbReference type="SAM" id="MobiDB-lite"/>
    </source>
</evidence>
<feature type="chain" id="PRO_5030082943" description="Lipoprotein" evidence="2">
    <location>
        <begin position="34"/>
        <end position="171"/>
    </location>
</feature>
<dbReference type="InterPro" id="IPR046599">
    <property type="entry name" value="DUF6658"/>
</dbReference>
<feature type="region of interest" description="Disordered" evidence="1">
    <location>
        <begin position="147"/>
        <end position="171"/>
    </location>
</feature>
<evidence type="ECO:0008006" key="5">
    <source>
        <dbReference type="Google" id="ProtNLM"/>
    </source>
</evidence>
<feature type="compositionally biased region" description="Basic and acidic residues" evidence="1">
    <location>
        <begin position="59"/>
        <end position="71"/>
    </location>
</feature>